<dbReference type="Proteomes" id="UP001189429">
    <property type="component" value="Unassembled WGS sequence"/>
</dbReference>
<sequence>MGNLVICVYLFVCPRAPSKDLDLMLQKSDLHRHWHARQRYLNCPVLNTTGIHIVHMLYFPYNKTTQTMKADESDFDHKFYNKMRTKLEGRYCIKLWKLSDMRSYVTAEYPGLWELVEKKADRPVALVDFYRLLVVYDFGGVFWQYGSELTRQMWELPDPFEPFMPPKGKGARLMVEKWLTQEQADEIGRTRASRQGKAPALRRIATQVFAAWPHNDFLRFACRKAIWNLLTIPVKRDYDILETMGNGMFSEAFNDFEAQGKAASVDVLDDDKKYQMVHFSHTFSWRKDKGRCC</sequence>
<organism evidence="1 2">
    <name type="scientific">Prorocentrum cordatum</name>
    <dbReference type="NCBI Taxonomy" id="2364126"/>
    <lineage>
        <taxon>Eukaryota</taxon>
        <taxon>Sar</taxon>
        <taxon>Alveolata</taxon>
        <taxon>Dinophyceae</taxon>
        <taxon>Prorocentrales</taxon>
        <taxon>Prorocentraceae</taxon>
        <taxon>Prorocentrum</taxon>
    </lineage>
</organism>
<gene>
    <name evidence="1" type="ORF">PCOR1329_LOCUS85191</name>
</gene>
<dbReference type="EMBL" id="CAUYUJ010022548">
    <property type="protein sequence ID" value="CAK0911265.1"/>
    <property type="molecule type" value="Genomic_DNA"/>
</dbReference>
<name>A0ABN9YJZ8_9DINO</name>
<proteinExistence type="predicted"/>
<reference evidence="1" key="1">
    <citation type="submission" date="2023-10" db="EMBL/GenBank/DDBJ databases">
        <authorList>
            <person name="Chen Y."/>
            <person name="Shah S."/>
            <person name="Dougan E. K."/>
            <person name="Thang M."/>
            <person name="Chan C."/>
        </authorList>
    </citation>
    <scope>NUCLEOTIDE SEQUENCE [LARGE SCALE GENOMIC DNA]</scope>
</reference>
<keyword evidence="2" id="KW-1185">Reference proteome</keyword>
<dbReference type="Gene3D" id="3.90.550.20">
    <property type="match status" value="1"/>
</dbReference>
<evidence type="ECO:0000313" key="1">
    <source>
        <dbReference type="EMBL" id="CAK0911265.1"/>
    </source>
</evidence>
<accession>A0ABN9YJZ8</accession>
<evidence type="ECO:0000313" key="2">
    <source>
        <dbReference type="Proteomes" id="UP001189429"/>
    </source>
</evidence>
<protein>
    <submittedName>
        <fullName evidence="1">Uncharacterized protein</fullName>
    </submittedName>
</protein>
<comment type="caution">
    <text evidence="1">The sequence shown here is derived from an EMBL/GenBank/DDBJ whole genome shotgun (WGS) entry which is preliminary data.</text>
</comment>